<keyword evidence="1" id="KW-0004">4Fe-4S</keyword>
<dbReference type="GO" id="GO:0046872">
    <property type="term" value="F:metal ion binding"/>
    <property type="evidence" value="ECO:0007669"/>
    <property type="project" value="UniProtKB-KW"/>
</dbReference>
<dbReference type="SUPFAM" id="SSF52141">
    <property type="entry name" value="Uracil-DNA glycosylase-like"/>
    <property type="match status" value="1"/>
</dbReference>
<dbReference type="GO" id="GO:0097506">
    <property type="term" value="F:deaminated base DNA N-glycosylase activity"/>
    <property type="evidence" value="ECO:0007669"/>
    <property type="project" value="UniProtKB-ARBA"/>
</dbReference>
<name>A0A1H8CPQ0_9BURK</name>
<dbReference type="GO" id="GO:0006281">
    <property type="term" value="P:DNA repair"/>
    <property type="evidence" value="ECO:0007669"/>
    <property type="project" value="UniProtKB-KW"/>
</dbReference>
<feature type="region of interest" description="Disordered" evidence="8">
    <location>
        <begin position="59"/>
        <end position="108"/>
    </location>
</feature>
<dbReference type="InterPro" id="IPR036895">
    <property type="entry name" value="Uracil-DNA_glycosylase-like_sf"/>
</dbReference>
<dbReference type="InterPro" id="IPR051536">
    <property type="entry name" value="UDG_Type-4/5"/>
</dbReference>
<keyword evidence="4" id="KW-0378">Hydrolase</keyword>
<keyword evidence="6" id="KW-0411">Iron-sulfur</keyword>
<evidence type="ECO:0000256" key="8">
    <source>
        <dbReference type="SAM" id="MobiDB-lite"/>
    </source>
</evidence>
<gene>
    <name evidence="10" type="ORF">SAMN02745977_00012</name>
</gene>
<feature type="compositionally biased region" description="Low complexity" evidence="8">
    <location>
        <begin position="95"/>
        <end position="108"/>
    </location>
</feature>
<dbReference type="SMART" id="SM00987">
    <property type="entry name" value="UreE_C"/>
    <property type="match status" value="1"/>
</dbReference>
<dbReference type="Proteomes" id="UP000199531">
    <property type="component" value="Unassembled WGS sequence"/>
</dbReference>
<accession>A0A1H8CPQ0</accession>
<feature type="compositionally biased region" description="Low complexity" evidence="8">
    <location>
        <begin position="59"/>
        <end position="75"/>
    </location>
</feature>
<dbReference type="EMBL" id="FOCW01000001">
    <property type="protein sequence ID" value="SEM97133.1"/>
    <property type="molecule type" value="Genomic_DNA"/>
</dbReference>
<dbReference type="Gene3D" id="3.40.470.10">
    <property type="entry name" value="Uracil-DNA glycosylase-like domain"/>
    <property type="match status" value="1"/>
</dbReference>
<evidence type="ECO:0000256" key="7">
    <source>
        <dbReference type="ARBA" id="ARBA00023204"/>
    </source>
</evidence>
<dbReference type="SMART" id="SM00986">
    <property type="entry name" value="UDG"/>
    <property type="match status" value="1"/>
</dbReference>
<keyword evidence="7" id="KW-0234">DNA repair</keyword>
<evidence type="ECO:0000256" key="5">
    <source>
        <dbReference type="ARBA" id="ARBA00023004"/>
    </source>
</evidence>
<dbReference type="CDD" id="cd10030">
    <property type="entry name" value="UDG-F4_TTUDGA_SPO1dp_like"/>
    <property type="match status" value="1"/>
</dbReference>
<keyword evidence="2" id="KW-0479">Metal-binding</keyword>
<evidence type="ECO:0000256" key="3">
    <source>
        <dbReference type="ARBA" id="ARBA00022763"/>
    </source>
</evidence>
<dbReference type="Pfam" id="PF03167">
    <property type="entry name" value="UDG"/>
    <property type="match status" value="1"/>
</dbReference>
<evidence type="ECO:0000256" key="1">
    <source>
        <dbReference type="ARBA" id="ARBA00022485"/>
    </source>
</evidence>
<keyword evidence="5" id="KW-0408">Iron</keyword>
<dbReference type="OrthoDB" id="5290748at2"/>
<dbReference type="STRING" id="1121117.SAMN02745977_00012"/>
<dbReference type="GO" id="GO:0051539">
    <property type="term" value="F:4 iron, 4 sulfur cluster binding"/>
    <property type="evidence" value="ECO:0007669"/>
    <property type="project" value="UniProtKB-KW"/>
</dbReference>
<evidence type="ECO:0000259" key="9">
    <source>
        <dbReference type="SMART" id="SM00986"/>
    </source>
</evidence>
<proteinExistence type="predicted"/>
<feature type="domain" description="Uracil-DNA glycosylase-like" evidence="9">
    <location>
        <begin position="153"/>
        <end position="311"/>
    </location>
</feature>
<evidence type="ECO:0000256" key="2">
    <source>
        <dbReference type="ARBA" id="ARBA00022723"/>
    </source>
</evidence>
<evidence type="ECO:0000256" key="4">
    <source>
        <dbReference type="ARBA" id="ARBA00022801"/>
    </source>
</evidence>
<dbReference type="PANTHER" id="PTHR33693:SF1">
    <property type="entry name" value="TYPE-4 URACIL-DNA GLYCOSYLASE"/>
    <property type="match status" value="1"/>
</dbReference>
<dbReference type="PANTHER" id="PTHR33693">
    <property type="entry name" value="TYPE-5 URACIL-DNA GLYCOSYLASE"/>
    <property type="match status" value="1"/>
</dbReference>
<evidence type="ECO:0000256" key="6">
    <source>
        <dbReference type="ARBA" id="ARBA00023014"/>
    </source>
</evidence>
<organism evidence="10 11">
    <name type="scientific">Brachymonas denitrificans DSM 15123</name>
    <dbReference type="NCBI Taxonomy" id="1121117"/>
    <lineage>
        <taxon>Bacteria</taxon>
        <taxon>Pseudomonadati</taxon>
        <taxon>Pseudomonadota</taxon>
        <taxon>Betaproteobacteria</taxon>
        <taxon>Burkholderiales</taxon>
        <taxon>Comamonadaceae</taxon>
        <taxon>Brachymonas</taxon>
    </lineage>
</organism>
<dbReference type="InterPro" id="IPR005122">
    <property type="entry name" value="Uracil-DNA_glycosylase-like"/>
</dbReference>
<dbReference type="RefSeq" id="WP_091812632.1">
    <property type="nucleotide sequence ID" value="NZ_FOCW01000001.1"/>
</dbReference>
<evidence type="ECO:0000313" key="10">
    <source>
        <dbReference type="EMBL" id="SEM97133.1"/>
    </source>
</evidence>
<dbReference type="AlphaFoldDB" id="A0A1H8CPQ0"/>
<protein>
    <submittedName>
        <fullName evidence="10">DNA polymerase</fullName>
    </submittedName>
</protein>
<sequence>MTLHIDARRRAMLAEMGVRVWLPMPKEAEPAALAVPAAREKAGHDAALQPTQPDHAVAAPAREAATPAPVVSAPVRQGTRPEPPVAPPPAFLRVQADPPASLPSAASQPAADASNVPVLAGLPWPALQQAASACTACALHSGRQHSVWDASAANEPDGLPRWLFVLDPPGQAENTSGQPLQGDAGRLLANMAAAVRLQPAQILRSHATRCAPAGRAATLPEVAQCAAFLRHEIALLRPQVIVALGRNAAWSLLQRTEPLGQLRGQLHRIAVPAGEAALQPVLADIPVIVSYPLDYLLRNAPAKARAWEDLCLAALHAASAPTIRA</sequence>
<evidence type="ECO:0000313" key="11">
    <source>
        <dbReference type="Proteomes" id="UP000199531"/>
    </source>
</evidence>
<keyword evidence="3" id="KW-0227">DNA damage</keyword>
<reference evidence="10 11" key="1">
    <citation type="submission" date="2016-10" db="EMBL/GenBank/DDBJ databases">
        <authorList>
            <person name="de Groot N.N."/>
        </authorList>
    </citation>
    <scope>NUCLEOTIDE SEQUENCE [LARGE SCALE GENOMIC DNA]</scope>
    <source>
        <strain evidence="10 11">DSM 15123</strain>
    </source>
</reference>
<feature type="compositionally biased region" description="Pro residues" evidence="8">
    <location>
        <begin position="81"/>
        <end position="90"/>
    </location>
</feature>
<keyword evidence="11" id="KW-1185">Reference proteome</keyword>